<dbReference type="PROSITE" id="PS00356">
    <property type="entry name" value="HTH_LACI_1"/>
    <property type="match status" value="1"/>
</dbReference>
<dbReference type="PATRIC" id="fig|44252.3.peg.4482"/>
<dbReference type="PANTHER" id="PTHR30146">
    <property type="entry name" value="LACI-RELATED TRANSCRIPTIONAL REPRESSOR"/>
    <property type="match status" value="1"/>
</dbReference>
<feature type="domain" description="HTH lacI-type" evidence="4">
    <location>
        <begin position="3"/>
        <end position="57"/>
    </location>
</feature>
<dbReference type="Gene3D" id="1.10.260.40">
    <property type="entry name" value="lambda repressor-like DNA-binding domains"/>
    <property type="match status" value="1"/>
</dbReference>
<organism evidence="5 7">
    <name type="scientific">Paenibacillus macerans</name>
    <name type="common">Bacillus macerans</name>
    <dbReference type="NCBI Taxonomy" id="44252"/>
    <lineage>
        <taxon>Bacteria</taxon>
        <taxon>Bacillati</taxon>
        <taxon>Bacillota</taxon>
        <taxon>Bacilli</taxon>
        <taxon>Bacillales</taxon>
        <taxon>Paenibacillaceae</taxon>
        <taxon>Paenibacillus</taxon>
    </lineage>
</organism>
<dbReference type="SUPFAM" id="SSF47413">
    <property type="entry name" value="lambda repressor-like DNA-binding domains"/>
    <property type="match status" value="1"/>
</dbReference>
<dbReference type="Proteomes" id="UP000029278">
    <property type="component" value="Unassembled WGS sequence"/>
</dbReference>
<comment type="caution">
    <text evidence="5">The sequence shown here is derived from an EMBL/GenBank/DDBJ whole genome shotgun (WGS) entry which is preliminary data.</text>
</comment>
<dbReference type="Pfam" id="PF00356">
    <property type="entry name" value="LacI"/>
    <property type="match status" value="1"/>
</dbReference>
<keyword evidence="7" id="KW-1185">Reference proteome</keyword>
<sequence length="340" mass="37847">MSVTIQDIAKEAQVSVATVSRVINNSKAVSPELKKRVNDVIQKRNFKPNSLARGLIMNQTNIIGIIVPDISNPVFGALTRGINSFCQQKGYTLMVCESGGQQEKEIELLGILANKKVDGVLFAGVDVNSTLVEEMKRKEYPIVLVTQEASEGEEVIHTVTHDNIKATYDAVSFLIENGHTKIAFIGGPENDYSSGQKRLTGYELALKEHNIEVPDSYIEHGNFSFESGYDCMKKIYEENSILPTAVMVCNDVMAIGAIRFLKNAKVSVPADISIMGFDDLEFGKYFSPELTTVRISYFDEGLKAVKTLFKLIHQKQQAIPKTQFIPHKIIRRISVRKISL</sequence>
<reference evidence="5 7" key="1">
    <citation type="submission" date="2014-04" db="EMBL/GenBank/DDBJ databases">
        <authorList>
            <person name="Bishop-Lilly K.A."/>
            <person name="Broomall S.M."/>
            <person name="Chain P.S."/>
            <person name="Chertkov O."/>
            <person name="Coyne S.R."/>
            <person name="Daligault H.E."/>
            <person name="Davenport K.W."/>
            <person name="Erkkila T."/>
            <person name="Frey K.G."/>
            <person name="Gibbons H.S."/>
            <person name="Gu W."/>
            <person name="Jaissle J."/>
            <person name="Johnson S.L."/>
            <person name="Koroleva G.I."/>
            <person name="Ladner J.T."/>
            <person name="Lo C.-C."/>
            <person name="Minogue T.D."/>
            <person name="Munk C."/>
            <person name="Palacios G.F."/>
            <person name="Redden C.L."/>
            <person name="Rosenzweig C.N."/>
            <person name="Scholz M.B."/>
            <person name="Teshima H."/>
            <person name="Xu Y."/>
        </authorList>
    </citation>
    <scope>NUCLEOTIDE SEQUENCE [LARGE SCALE GENOMIC DNA]</scope>
    <source>
        <strain evidence="5 7">8244</strain>
    </source>
</reference>
<dbReference type="PROSITE" id="PS50932">
    <property type="entry name" value="HTH_LACI_2"/>
    <property type="match status" value="1"/>
</dbReference>
<accession>A0A090ZNU4</accession>
<dbReference type="Gene3D" id="3.40.50.2300">
    <property type="match status" value="2"/>
</dbReference>
<dbReference type="EMBL" id="WNZZ01000007">
    <property type="protein sequence ID" value="MUG23230.1"/>
    <property type="molecule type" value="Genomic_DNA"/>
</dbReference>
<dbReference type="Proteomes" id="UP000442469">
    <property type="component" value="Unassembled WGS sequence"/>
</dbReference>
<name>A0A090ZNU4_PAEMA</name>
<dbReference type="RefSeq" id="WP_036625676.1">
    <property type="nucleotide sequence ID" value="NZ_BGML01000002.1"/>
</dbReference>
<dbReference type="AlphaFoldDB" id="A0A090ZNU4"/>
<dbReference type="PRINTS" id="PR00036">
    <property type="entry name" value="HTHLACI"/>
</dbReference>
<dbReference type="Pfam" id="PF13377">
    <property type="entry name" value="Peripla_BP_3"/>
    <property type="match status" value="1"/>
</dbReference>
<evidence type="ECO:0000313" key="8">
    <source>
        <dbReference type="Proteomes" id="UP000442469"/>
    </source>
</evidence>
<dbReference type="EMBL" id="JMQA01000038">
    <property type="protein sequence ID" value="KFN05846.1"/>
    <property type="molecule type" value="Genomic_DNA"/>
</dbReference>
<evidence type="ECO:0000256" key="1">
    <source>
        <dbReference type="ARBA" id="ARBA00023015"/>
    </source>
</evidence>
<dbReference type="PANTHER" id="PTHR30146:SF149">
    <property type="entry name" value="HTH-TYPE TRANSCRIPTIONAL REGULATOR EBGR"/>
    <property type="match status" value="1"/>
</dbReference>
<dbReference type="InterPro" id="IPR000843">
    <property type="entry name" value="HTH_LacI"/>
</dbReference>
<dbReference type="GO" id="GO:0003700">
    <property type="term" value="F:DNA-binding transcription factor activity"/>
    <property type="evidence" value="ECO:0007669"/>
    <property type="project" value="TreeGrafter"/>
</dbReference>
<dbReference type="CDD" id="cd01392">
    <property type="entry name" value="HTH_LacI"/>
    <property type="match status" value="1"/>
</dbReference>
<dbReference type="InterPro" id="IPR010982">
    <property type="entry name" value="Lambda_DNA-bd_dom_sf"/>
</dbReference>
<evidence type="ECO:0000313" key="7">
    <source>
        <dbReference type="Proteomes" id="UP000029278"/>
    </source>
</evidence>
<keyword evidence="3" id="KW-0804">Transcription</keyword>
<dbReference type="OrthoDB" id="9775106at2"/>
<evidence type="ECO:0000256" key="2">
    <source>
        <dbReference type="ARBA" id="ARBA00023125"/>
    </source>
</evidence>
<dbReference type="InterPro" id="IPR028082">
    <property type="entry name" value="Peripla_BP_I"/>
</dbReference>
<gene>
    <name evidence="5" type="ORF">DJ90_214</name>
    <name evidence="6" type="ORF">GNQ08_12520</name>
</gene>
<evidence type="ECO:0000313" key="5">
    <source>
        <dbReference type="EMBL" id="KFN05846.1"/>
    </source>
</evidence>
<dbReference type="SUPFAM" id="SSF53822">
    <property type="entry name" value="Periplasmic binding protein-like I"/>
    <property type="match status" value="1"/>
</dbReference>
<protein>
    <submittedName>
        <fullName evidence="5">Bacterial regulatory s, lacI family protein</fullName>
    </submittedName>
    <submittedName>
        <fullName evidence="6">Substrate-binding domain-containing protein</fullName>
    </submittedName>
</protein>
<dbReference type="HOGENOM" id="CLU_037628_6_1_9"/>
<dbReference type="CDD" id="cd06267">
    <property type="entry name" value="PBP1_LacI_sugar_binding-like"/>
    <property type="match status" value="1"/>
</dbReference>
<dbReference type="GeneID" id="77009265"/>
<keyword evidence="2" id="KW-0238">DNA-binding</keyword>
<evidence type="ECO:0000313" key="6">
    <source>
        <dbReference type="EMBL" id="MUG23230.1"/>
    </source>
</evidence>
<evidence type="ECO:0000259" key="4">
    <source>
        <dbReference type="PROSITE" id="PS50932"/>
    </source>
</evidence>
<dbReference type="STRING" id="44252.DJ90_214"/>
<dbReference type="GO" id="GO:0000976">
    <property type="term" value="F:transcription cis-regulatory region binding"/>
    <property type="evidence" value="ECO:0007669"/>
    <property type="project" value="TreeGrafter"/>
</dbReference>
<dbReference type="SMART" id="SM00354">
    <property type="entry name" value="HTH_LACI"/>
    <property type="match status" value="1"/>
</dbReference>
<keyword evidence="1" id="KW-0805">Transcription regulation</keyword>
<evidence type="ECO:0000256" key="3">
    <source>
        <dbReference type="ARBA" id="ARBA00023163"/>
    </source>
</evidence>
<reference evidence="6 8" key="2">
    <citation type="submission" date="2019-11" db="EMBL/GenBank/DDBJ databases">
        <title>Draft genome sequences of five Paenibacillus species of dairy origin.</title>
        <authorList>
            <person name="Olajide A.M."/>
            <person name="Chen S."/>
            <person name="Lapointe G."/>
        </authorList>
    </citation>
    <scope>NUCLEOTIDE SEQUENCE [LARGE SCALE GENOMIC DNA]</scope>
    <source>
        <strain evidence="6 8">3CT49</strain>
    </source>
</reference>
<proteinExistence type="predicted"/>
<dbReference type="InterPro" id="IPR046335">
    <property type="entry name" value="LacI/GalR-like_sensor"/>
</dbReference>